<evidence type="ECO:0000313" key="2">
    <source>
        <dbReference type="EMBL" id="KAF0759873.1"/>
    </source>
</evidence>
<dbReference type="InterPro" id="IPR011990">
    <property type="entry name" value="TPR-like_helical_dom_sf"/>
</dbReference>
<dbReference type="Proteomes" id="UP000469452">
    <property type="component" value="Unassembled WGS sequence"/>
</dbReference>
<dbReference type="SUPFAM" id="SSF48452">
    <property type="entry name" value="TPR-like"/>
    <property type="match status" value="2"/>
</dbReference>
<dbReference type="Gene3D" id="1.25.40.10">
    <property type="entry name" value="Tetratricopeptide repeat domain"/>
    <property type="match status" value="3"/>
</dbReference>
<evidence type="ECO:0000256" key="1">
    <source>
        <dbReference type="PROSITE-ProRule" id="PRU00339"/>
    </source>
</evidence>
<dbReference type="InterPro" id="IPR019734">
    <property type="entry name" value="TPR_rpt"/>
</dbReference>
<dbReference type="PANTHER" id="PTHR10098:SF108">
    <property type="entry name" value="TETRATRICOPEPTIDE REPEAT PROTEIN 28"/>
    <property type="match status" value="1"/>
</dbReference>
<evidence type="ECO:0008006" key="4">
    <source>
        <dbReference type="Google" id="ProtNLM"/>
    </source>
</evidence>
<reference evidence="2 3" key="1">
    <citation type="submission" date="2019-06" db="EMBL/GenBank/DDBJ databases">
        <title>Genomics analysis of Aphanomyces spp. identifies a new class of oomycete effector associated with host adaptation.</title>
        <authorList>
            <person name="Gaulin E."/>
        </authorList>
    </citation>
    <scope>NUCLEOTIDE SEQUENCE [LARGE SCALE GENOMIC DNA]</scope>
    <source>
        <strain evidence="2 3">E</strain>
    </source>
</reference>
<gene>
    <name evidence="2" type="ORF">AaE_003638</name>
</gene>
<feature type="repeat" description="TPR" evidence="1">
    <location>
        <begin position="77"/>
        <end position="110"/>
    </location>
</feature>
<dbReference type="Pfam" id="PF13424">
    <property type="entry name" value="TPR_12"/>
    <property type="match status" value="1"/>
</dbReference>
<dbReference type="EMBL" id="VJMI01009040">
    <property type="protein sequence ID" value="KAF0759873.1"/>
    <property type="molecule type" value="Genomic_DNA"/>
</dbReference>
<protein>
    <recommendedName>
        <fullName evidence="4">MalT-like TPR region domain-containing protein</fullName>
    </recommendedName>
</protein>
<proteinExistence type="predicted"/>
<keyword evidence="1" id="KW-0802">TPR repeat</keyword>
<organism evidence="2 3">
    <name type="scientific">Aphanomyces astaci</name>
    <name type="common">Crayfish plague agent</name>
    <dbReference type="NCBI Taxonomy" id="112090"/>
    <lineage>
        <taxon>Eukaryota</taxon>
        <taxon>Sar</taxon>
        <taxon>Stramenopiles</taxon>
        <taxon>Oomycota</taxon>
        <taxon>Saprolegniomycetes</taxon>
        <taxon>Saprolegniales</taxon>
        <taxon>Verrucalvaceae</taxon>
        <taxon>Aphanomyces</taxon>
    </lineage>
</organism>
<dbReference type="VEuPathDB" id="FungiDB:H257_03069"/>
<sequence>MTTDIGDGTDSEYKAKLAELLDQLNGVTKRGTRAQVAKTHNKLAHHYVAGRDHEMAIEQFERELDIRKESGEPVAQEACFNNIGSMYYESGRMDLAIAWFTEALTLATTRANSRAVSLAHVNLALAHQRSKQFVQSGHFASLVVDSQESDKPILVSALTILAAAEQHRKELGKAIVHATTALEVAEDVQDAHLLECCLNNLAAYVFESKDYSHAYTIYERCLAVASVPKHQAAALYHMGVCAAEQNHVQVADAHFTRAIDVANSCNAPALVALAQGCLGMLCFFRENLYDAHAELVMALQTARFARSPVAEANIATGLGTVSVMESKFDESATYFESDLAIATTHDDKYGQLRAHCNLGINYLLSGDSSHAMHHFRSNLKIATVLGNKKEQALAYFGMGSAATEMKRHGIVPHQAMESTDEPLQLFLRQKKYAVDVGDKRLQAMASKAMVNLYDKQGAYEKALAECEHLMAAADAVGDVPLMAESYATMASLLRFQDTINQLTQKRDDVCAKYKVLYDTGKLHPSLRRQDVDRVVLLPWE</sequence>
<dbReference type="SMART" id="SM00028">
    <property type="entry name" value="TPR"/>
    <property type="match status" value="7"/>
</dbReference>
<dbReference type="AlphaFoldDB" id="A0A6A5ATB7"/>
<evidence type="ECO:0000313" key="3">
    <source>
        <dbReference type="Proteomes" id="UP000469452"/>
    </source>
</evidence>
<comment type="caution">
    <text evidence="2">The sequence shown here is derived from an EMBL/GenBank/DDBJ whole genome shotgun (WGS) entry which is preliminary data.</text>
</comment>
<dbReference type="PROSITE" id="PS50005">
    <property type="entry name" value="TPR"/>
    <property type="match status" value="2"/>
</dbReference>
<feature type="repeat" description="TPR" evidence="1">
    <location>
        <begin position="37"/>
        <end position="70"/>
    </location>
</feature>
<name>A0A6A5ATB7_APHAT</name>
<dbReference type="PANTHER" id="PTHR10098">
    <property type="entry name" value="RAPSYN-RELATED"/>
    <property type="match status" value="1"/>
</dbReference>
<accession>A0A6A5ATB7</accession>